<feature type="transmembrane region" description="Helical" evidence="5">
    <location>
        <begin position="184"/>
        <end position="205"/>
    </location>
</feature>
<dbReference type="OrthoDB" id="288203at2759"/>
<feature type="transmembrane region" description="Helical" evidence="5">
    <location>
        <begin position="444"/>
        <end position="469"/>
    </location>
</feature>
<feature type="transmembrane region" description="Helical" evidence="5">
    <location>
        <begin position="286"/>
        <end position="307"/>
    </location>
</feature>
<evidence type="ECO:0000256" key="5">
    <source>
        <dbReference type="SAM" id="Phobius"/>
    </source>
</evidence>
<dbReference type="PANTHER" id="PTHR11814">
    <property type="entry name" value="SULFATE TRANSPORTER"/>
    <property type="match status" value="1"/>
</dbReference>
<dbReference type="Proteomes" id="UP000504623">
    <property type="component" value="Unplaced"/>
</dbReference>
<evidence type="ECO:0000256" key="1">
    <source>
        <dbReference type="ARBA" id="ARBA00004141"/>
    </source>
</evidence>
<reference evidence="8" key="1">
    <citation type="submission" date="2025-08" db="UniProtKB">
        <authorList>
            <consortium name="RefSeq"/>
        </authorList>
    </citation>
    <scope>IDENTIFICATION</scope>
    <source>
        <tissue evidence="8">Spleen</tissue>
    </source>
</reference>
<evidence type="ECO:0000313" key="7">
    <source>
        <dbReference type="Proteomes" id="UP000504623"/>
    </source>
</evidence>
<evidence type="ECO:0000313" key="8">
    <source>
        <dbReference type="RefSeq" id="XP_006834432.1"/>
    </source>
</evidence>
<dbReference type="InterPro" id="IPR001902">
    <property type="entry name" value="SLC26A/SulP_fam"/>
</dbReference>
<protein>
    <submittedName>
        <fullName evidence="8">Prestin isoform X1</fullName>
    </submittedName>
</protein>
<dbReference type="InterPro" id="IPR002645">
    <property type="entry name" value="STAS_dom"/>
</dbReference>
<gene>
    <name evidence="8" type="primary">SLC26A5</name>
</gene>
<evidence type="ECO:0000256" key="4">
    <source>
        <dbReference type="ARBA" id="ARBA00023136"/>
    </source>
</evidence>
<feature type="domain" description="STAS" evidence="6">
    <location>
        <begin position="493"/>
        <end position="681"/>
    </location>
</feature>
<dbReference type="PROSITE" id="PS50801">
    <property type="entry name" value="STAS"/>
    <property type="match status" value="1"/>
</dbReference>
<feature type="transmembrane region" description="Helical" evidence="5">
    <location>
        <begin position="212"/>
        <end position="230"/>
    </location>
</feature>
<evidence type="ECO:0000259" key="6">
    <source>
        <dbReference type="PROSITE" id="PS50801"/>
    </source>
</evidence>
<keyword evidence="2 5" id="KW-0812">Transmembrane</keyword>
<proteinExistence type="predicted"/>
<name>A0A9B0T7U0_CHRAS</name>
<dbReference type="AlphaFoldDB" id="A0A9B0T7U0"/>
<dbReference type="InterPro" id="IPR018045">
    <property type="entry name" value="S04_transporter_CS"/>
</dbReference>
<dbReference type="GO" id="GO:0008271">
    <property type="term" value="F:secondary active sulfate transmembrane transporter activity"/>
    <property type="evidence" value="ECO:0007669"/>
    <property type="project" value="InterPro"/>
</dbReference>
<dbReference type="GO" id="GO:0016020">
    <property type="term" value="C:membrane"/>
    <property type="evidence" value="ECO:0007669"/>
    <property type="project" value="UniProtKB-SubCell"/>
</dbReference>
<dbReference type="Pfam" id="PF00916">
    <property type="entry name" value="Sulfate_transp"/>
    <property type="match status" value="1"/>
</dbReference>
<dbReference type="InterPro" id="IPR011547">
    <property type="entry name" value="SLC26A/SulP_dom"/>
</dbReference>
<dbReference type="CDD" id="cd07042">
    <property type="entry name" value="STAS_SulP_like_sulfate_transporter"/>
    <property type="match status" value="1"/>
</dbReference>
<dbReference type="InterPro" id="IPR036513">
    <property type="entry name" value="STAS_dom_sf"/>
</dbReference>
<evidence type="ECO:0000256" key="2">
    <source>
        <dbReference type="ARBA" id="ARBA00022692"/>
    </source>
</evidence>
<keyword evidence="4 5" id="KW-0472">Membrane</keyword>
<sequence length="709" mass="77356">MDHAEENETLAATQKYCVERPIFSHPVLQERLHTKEKISDSIGDKLKQAFTCTPKKIRNIIYMFLPITKWLPAYKFKEYVLGDLVSGISTGVLQLPQGLAFATLAAVPPVFGLYSSFYPVIMYCFLGTSRHVSIGPFAVISLMIGGVAVRLVPDDIVIPGGVNATNGTEARDALRVKVAMSVTLLSGIIQFCLGVCRFGFVAIYLTEPLVRGFTTAAAVHVFTSMLKYLFGVKTKRYSGIFSVVYSTVAVLQNVKNLNVCSLGVGLMVFGLLLGGKEFNERFKEKLPAPIPLEFFAVVMGTGISAGFNLKDSYNVDVVGTLPLGLLPPANPDTSLFHLVYVDAIAIAIVGFSVTISMAKTLANKHGYQVDGNQELIALGLCNSIGSLFQTFSISCSLSRSLVQEGTGGKTQLAGCLASLMILLVILATGFLFESLPQTIWLTTFVSSLFLGLDYGLITAVIIALLTVIYRTQSPSYKVLGQLPDTDVYVDIDAYEEVKEIPGIKIFQINAPIYYANSDLYSNALKRKTRVNPALIMGARRKAMKKYAKEVGNANMTNASVVKADAEVDGEDGTKPEEEDDEIKYPPIVIKSTFPEELQRFMPQGDNVHTIILDFTQVNFIDSVGVKTLADIVKEYGDVGIYVYLAGCSAQVVNDLTRNKFFENPALKDLLFYSIHDAVLGCQVREVLGEQEALALPPQEDSEPNATPET</sequence>
<keyword evidence="7" id="KW-1185">Reference proteome</keyword>
<dbReference type="RefSeq" id="XP_006834432.1">
    <property type="nucleotide sequence ID" value="XM_006834369.1"/>
</dbReference>
<feature type="transmembrane region" description="Helical" evidence="5">
    <location>
        <begin position="256"/>
        <end position="274"/>
    </location>
</feature>
<feature type="transmembrane region" description="Helical" evidence="5">
    <location>
        <begin position="412"/>
        <end position="432"/>
    </location>
</feature>
<feature type="transmembrane region" description="Helical" evidence="5">
    <location>
        <begin position="132"/>
        <end position="152"/>
    </location>
</feature>
<keyword evidence="3 5" id="KW-1133">Transmembrane helix</keyword>
<dbReference type="GeneID" id="102823137"/>
<dbReference type="Gene3D" id="3.30.750.24">
    <property type="entry name" value="STAS domain"/>
    <property type="match status" value="1"/>
</dbReference>
<organism evidence="7 8">
    <name type="scientific">Chrysochloris asiatica</name>
    <name type="common">Cape golden mole</name>
    <dbReference type="NCBI Taxonomy" id="185453"/>
    <lineage>
        <taxon>Eukaryota</taxon>
        <taxon>Metazoa</taxon>
        <taxon>Chordata</taxon>
        <taxon>Craniata</taxon>
        <taxon>Vertebrata</taxon>
        <taxon>Euteleostomi</taxon>
        <taxon>Mammalia</taxon>
        <taxon>Eutheria</taxon>
        <taxon>Afrotheria</taxon>
        <taxon>Chrysochloridae</taxon>
        <taxon>Chrysochlorinae</taxon>
        <taxon>Chrysochloris</taxon>
    </lineage>
</organism>
<feature type="transmembrane region" description="Helical" evidence="5">
    <location>
        <begin position="99"/>
        <end position="125"/>
    </location>
</feature>
<feature type="transmembrane region" description="Helical" evidence="5">
    <location>
        <begin position="335"/>
        <end position="358"/>
    </location>
</feature>
<accession>A0A9B0T7U0</accession>
<dbReference type="SUPFAM" id="SSF52091">
    <property type="entry name" value="SpoIIaa-like"/>
    <property type="match status" value="1"/>
</dbReference>
<evidence type="ECO:0000256" key="3">
    <source>
        <dbReference type="ARBA" id="ARBA00022989"/>
    </source>
</evidence>
<dbReference type="PROSITE" id="PS01130">
    <property type="entry name" value="SLC26A"/>
    <property type="match status" value="1"/>
</dbReference>
<dbReference type="CTD" id="375611"/>
<dbReference type="Pfam" id="PF01740">
    <property type="entry name" value="STAS"/>
    <property type="match status" value="1"/>
</dbReference>
<comment type="subcellular location">
    <subcellularLocation>
        <location evidence="1">Membrane</location>
        <topology evidence="1">Multi-pass membrane protein</topology>
    </subcellularLocation>
</comment>